<gene>
    <name evidence="1" type="ORF">Xclt_11135</name>
</gene>
<dbReference type="Proteomes" id="UP000190210">
    <property type="component" value="Unassembled WGS sequence"/>
</dbReference>
<proteinExistence type="predicted"/>
<organism evidence="1 2">
    <name type="scientific">Xanthomonas axonopodis pv. clitoriae</name>
    <dbReference type="NCBI Taxonomy" id="487828"/>
    <lineage>
        <taxon>Bacteria</taxon>
        <taxon>Pseudomonadati</taxon>
        <taxon>Pseudomonadota</taxon>
        <taxon>Gammaproteobacteria</taxon>
        <taxon>Lysobacterales</taxon>
        <taxon>Lysobacteraceae</taxon>
        <taxon>Xanthomonas</taxon>
    </lineage>
</organism>
<evidence type="ECO:0008006" key="3">
    <source>
        <dbReference type="Google" id="ProtNLM"/>
    </source>
</evidence>
<reference evidence="1 2" key="1">
    <citation type="submission" date="2015-12" db="EMBL/GenBank/DDBJ databases">
        <authorList>
            <person name="Bansal K."/>
            <person name="Midha S."/>
            <person name="Patil P.B."/>
        </authorList>
    </citation>
    <scope>NUCLEOTIDE SEQUENCE [LARGE SCALE GENOMIC DNA]</scope>
    <source>
        <strain evidence="1 2">LMG9045</strain>
    </source>
</reference>
<dbReference type="EMBL" id="LOKA01000013">
    <property type="protein sequence ID" value="OOW83247.1"/>
    <property type="molecule type" value="Genomic_DNA"/>
</dbReference>
<name>A0AB73MPV7_9XANT</name>
<accession>A0AB73MPV7</accession>
<protein>
    <recommendedName>
        <fullName evidence="3">Transposase</fullName>
    </recommendedName>
</protein>
<evidence type="ECO:0000313" key="1">
    <source>
        <dbReference type="EMBL" id="OOW83247.1"/>
    </source>
</evidence>
<dbReference type="AlphaFoldDB" id="A0AB73MPV7"/>
<evidence type="ECO:0000313" key="2">
    <source>
        <dbReference type="Proteomes" id="UP000190210"/>
    </source>
</evidence>
<comment type="caution">
    <text evidence="1">The sequence shown here is derived from an EMBL/GenBank/DDBJ whole genome shotgun (WGS) entry which is preliminary data.</text>
</comment>
<sequence>MHMDCTCCLFALHSECLTILDMITFLYKKRRHVTDAQDDITTFPIQHIDQAGFRIDRTHDTSNRRWDILCP</sequence>